<reference evidence="2 3" key="1">
    <citation type="journal article" date="2015" name="Genome Biol. Evol.">
        <title>Comparative Genomics of a Bacterivorous Green Alga Reveals Evolutionary Causalities and Consequences of Phago-Mixotrophic Mode of Nutrition.</title>
        <authorList>
            <person name="Burns J.A."/>
            <person name="Paasch A."/>
            <person name="Narechania A."/>
            <person name="Kim E."/>
        </authorList>
    </citation>
    <scope>NUCLEOTIDE SEQUENCE [LARGE SCALE GENOMIC DNA]</scope>
    <source>
        <strain evidence="2 3">PLY_AMNH</strain>
    </source>
</reference>
<dbReference type="EMBL" id="LGRX02034414">
    <property type="protein sequence ID" value="KAK3237874.1"/>
    <property type="molecule type" value="Genomic_DNA"/>
</dbReference>
<keyword evidence="3" id="KW-1185">Reference proteome</keyword>
<keyword evidence="1" id="KW-1133">Transmembrane helix</keyword>
<comment type="caution">
    <text evidence="2">The sequence shown here is derived from an EMBL/GenBank/DDBJ whole genome shotgun (WGS) entry which is preliminary data.</text>
</comment>
<keyword evidence="1" id="KW-0472">Membrane</keyword>
<evidence type="ECO:0000256" key="1">
    <source>
        <dbReference type="SAM" id="Phobius"/>
    </source>
</evidence>
<name>A0AAE0BLE4_9CHLO</name>
<gene>
    <name evidence="2" type="ORF">CYMTET_52083</name>
</gene>
<sequence length="184" mass="20821">MLGGRRKIDEHQMPEELVADPAEKPPSDRILACNSLSITLPLLGAGGLVFAYHYLAYSHRGMFTYRHDSVQHVLVEMLRKVSDPASVKKTHIYHWSYSPHWRPGITVLNYNGRRRRIIINVRGGRLAVCYIVREAGKQCATIQLVRRRYKKYACTAMSSRTSWCRLRGGAGKAVLGGVRQEQGS</sequence>
<evidence type="ECO:0000313" key="3">
    <source>
        <dbReference type="Proteomes" id="UP001190700"/>
    </source>
</evidence>
<feature type="transmembrane region" description="Helical" evidence="1">
    <location>
        <begin position="36"/>
        <end position="57"/>
    </location>
</feature>
<protein>
    <submittedName>
        <fullName evidence="2">Uncharacterized protein</fullName>
    </submittedName>
</protein>
<accession>A0AAE0BLE4</accession>
<proteinExistence type="predicted"/>
<keyword evidence="1" id="KW-0812">Transmembrane</keyword>
<dbReference type="Proteomes" id="UP001190700">
    <property type="component" value="Unassembled WGS sequence"/>
</dbReference>
<organism evidence="2 3">
    <name type="scientific">Cymbomonas tetramitiformis</name>
    <dbReference type="NCBI Taxonomy" id="36881"/>
    <lineage>
        <taxon>Eukaryota</taxon>
        <taxon>Viridiplantae</taxon>
        <taxon>Chlorophyta</taxon>
        <taxon>Pyramimonadophyceae</taxon>
        <taxon>Pyramimonadales</taxon>
        <taxon>Pyramimonadaceae</taxon>
        <taxon>Cymbomonas</taxon>
    </lineage>
</organism>
<dbReference type="AlphaFoldDB" id="A0AAE0BLE4"/>
<evidence type="ECO:0000313" key="2">
    <source>
        <dbReference type="EMBL" id="KAK3237874.1"/>
    </source>
</evidence>